<dbReference type="KEGG" id="acan:ACA1_041980"/>
<dbReference type="SUPFAM" id="SSF50405">
    <property type="entry name" value="Actin-crosslinking proteins"/>
    <property type="match status" value="1"/>
</dbReference>
<reference evidence="1 2" key="1">
    <citation type="journal article" date="2013" name="Genome Biol.">
        <title>Genome of Acanthamoeba castellanii highlights extensive lateral gene transfer and early evolution of tyrosine kinase signaling.</title>
        <authorList>
            <person name="Clarke M."/>
            <person name="Lohan A.J."/>
            <person name="Liu B."/>
            <person name="Lagkouvardos I."/>
            <person name="Roy S."/>
            <person name="Zafar N."/>
            <person name="Bertelli C."/>
            <person name="Schilde C."/>
            <person name="Kianianmomeni A."/>
            <person name="Burglin T.R."/>
            <person name="Frech C."/>
            <person name="Turcotte B."/>
            <person name="Kopec K.O."/>
            <person name="Synnott J.M."/>
            <person name="Choo C."/>
            <person name="Paponov I."/>
            <person name="Finkler A."/>
            <person name="Soon Heng Tan C."/>
            <person name="Hutchins A.P."/>
            <person name="Weinmeier T."/>
            <person name="Rattei T."/>
            <person name="Chu J.S."/>
            <person name="Gimenez G."/>
            <person name="Irimia M."/>
            <person name="Rigden D.J."/>
            <person name="Fitzpatrick D.A."/>
            <person name="Lorenzo-Morales J."/>
            <person name="Bateman A."/>
            <person name="Chiu C.H."/>
            <person name="Tang P."/>
            <person name="Hegemann P."/>
            <person name="Fromm H."/>
            <person name="Raoult D."/>
            <person name="Greub G."/>
            <person name="Miranda-Saavedra D."/>
            <person name="Chen N."/>
            <person name="Nash P."/>
            <person name="Ginger M.L."/>
            <person name="Horn M."/>
            <person name="Schaap P."/>
            <person name="Caler L."/>
            <person name="Loftus B."/>
        </authorList>
    </citation>
    <scope>NUCLEOTIDE SEQUENCE [LARGE SCALE GENOMIC DNA]</scope>
    <source>
        <strain evidence="1 2">Neff</strain>
    </source>
</reference>
<keyword evidence="2" id="KW-1185">Reference proteome</keyword>
<organism evidence="1 2">
    <name type="scientific">Acanthamoeba castellanii (strain ATCC 30010 / Neff)</name>
    <dbReference type="NCBI Taxonomy" id="1257118"/>
    <lineage>
        <taxon>Eukaryota</taxon>
        <taxon>Amoebozoa</taxon>
        <taxon>Discosea</taxon>
        <taxon>Longamoebia</taxon>
        <taxon>Centramoebida</taxon>
        <taxon>Acanthamoebidae</taxon>
        <taxon>Acanthamoeba</taxon>
    </lineage>
</organism>
<dbReference type="VEuPathDB" id="AmoebaDB:ACA1_041980"/>
<protein>
    <submittedName>
        <fullName evidence="1">Hisactophilin II, putative</fullName>
    </submittedName>
</protein>
<dbReference type="EMBL" id="KB007981">
    <property type="protein sequence ID" value="ELR16861.1"/>
    <property type="molecule type" value="Genomic_DNA"/>
</dbReference>
<dbReference type="GeneID" id="14917619"/>
<dbReference type="OMA" id="THHGHYL"/>
<evidence type="ECO:0000313" key="2">
    <source>
        <dbReference type="Proteomes" id="UP000011083"/>
    </source>
</evidence>
<proteinExistence type="predicted"/>
<accession>L8GXP8</accession>
<evidence type="ECO:0000313" key="1">
    <source>
        <dbReference type="EMBL" id="ELR16861.1"/>
    </source>
</evidence>
<name>L8GXP8_ACACF</name>
<dbReference type="RefSeq" id="XP_004338874.1">
    <property type="nucleotide sequence ID" value="XM_004338826.1"/>
</dbReference>
<dbReference type="AlphaFoldDB" id="L8GXP8"/>
<dbReference type="InterPro" id="IPR008999">
    <property type="entry name" value="Actin-crosslinking"/>
</dbReference>
<dbReference type="Proteomes" id="UP000011083">
    <property type="component" value="Unassembled WGS sequence"/>
</dbReference>
<sequence>MWWSPPRLCLYSSGHKACLRSASGHYLVGEDGVIRPESHHHGDHGIFIIKHLYDDVVEIKNAHSGKYVAIDDTYVYLTHEHHEHNTKFHMEHHQGRVAFRVKYHNKYLGVHYYEHKVHAHHERTEAELFTEEILW</sequence>
<dbReference type="Gene3D" id="2.80.10.50">
    <property type="match status" value="1"/>
</dbReference>
<gene>
    <name evidence="1" type="ORF">ACA1_041980</name>
</gene>